<evidence type="ECO:0000256" key="1">
    <source>
        <dbReference type="ARBA" id="ARBA00022553"/>
    </source>
</evidence>
<dbReference type="PANTHER" id="PTHR44591">
    <property type="entry name" value="STRESS RESPONSE REGULATOR PROTEIN 1"/>
    <property type="match status" value="1"/>
</dbReference>
<dbReference type="InterPro" id="IPR011006">
    <property type="entry name" value="CheY-like_superfamily"/>
</dbReference>
<dbReference type="EMBL" id="JACHFQ010000001">
    <property type="protein sequence ID" value="MBB5224781.1"/>
    <property type="molecule type" value="Genomic_DNA"/>
</dbReference>
<evidence type="ECO:0000313" key="5">
    <source>
        <dbReference type="Proteomes" id="UP000518887"/>
    </source>
</evidence>
<evidence type="ECO:0000313" key="4">
    <source>
        <dbReference type="EMBL" id="MBB5224781.1"/>
    </source>
</evidence>
<dbReference type="RefSeq" id="WP_184656409.1">
    <property type="nucleotide sequence ID" value="NZ_JACHFQ010000001.1"/>
</dbReference>
<sequence>MERSILFVSEAQNFLVTAMIKSLKEARFDVSTAEPDMVEISLIQNIPDIYIVYLEGDLNKFNGTLKYLKKLVTEEGHDRVLYLIGNPMEIEAAYEVYPKSLVSASFSRPVNIQDVIKKLNMLITSEEGGTPGRKKILVVDDDGVMLRTMKIWLSKKYEVYMANSGLNALQFLSSNHVDLILLDYEMPVASGLQIFEMLKHDVNLSNIPVIFLTSKDDKETVMKVLAAGPEKYLLKSSEPDMLLKTVDDFFKGK</sequence>
<dbReference type="InterPro" id="IPR001789">
    <property type="entry name" value="Sig_transdc_resp-reg_receiver"/>
</dbReference>
<feature type="domain" description="Response regulatory" evidence="3">
    <location>
        <begin position="135"/>
        <end position="250"/>
    </location>
</feature>
<name>A0A7W8G6T1_9SPIR</name>
<dbReference type="SUPFAM" id="SSF52172">
    <property type="entry name" value="CheY-like"/>
    <property type="match status" value="1"/>
</dbReference>
<organism evidence="4 5">
    <name type="scientific">Treponema ruminis</name>
    <dbReference type="NCBI Taxonomy" id="744515"/>
    <lineage>
        <taxon>Bacteria</taxon>
        <taxon>Pseudomonadati</taxon>
        <taxon>Spirochaetota</taxon>
        <taxon>Spirochaetia</taxon>
        <taxon>Spirochaetales</taxon>
        <taxon>Treponemataceae</taxon>
        <taxon>Treponema</taxon>
    </lineage>
</organism>
<dbReference type="PROSITE" id="PS50110">
    <property type="entry name" value="RESPONSE_REGULATORY"/>
    <property type="match status" value="1"/>
</dbReference>
<gene>
    <name evidence="4" type="ORF">HNP76_000121</name>
</gene>
<dbReference type="InterPro" id="IPR050595">
    <property type="entry name" value="Bact_response_regulator"/>
</dbReference>
<dbReference type="Gene3D" id="3.40.50.2300">
    <property type="match status" value="1"/>
</dbReference>
<dbReference type="AlphaFoldDB" id="A0A7W8G6T1"/>
<dbReference type="PANTHER" id="PTHR44591:SF3">
    <property type="entry name" value="RESPONSE REGULATORY DOMAIN-CONTAINING PROTEIN"/>
    <property type="match status" value="1"/>
</dbReference>
<dbReference type="CDD" id="cd00156">
    <property type="entry name" value="REC"/>
    <property type="match status" value="1"/>
</dbReference>
<reference evidence="4 5" key="1">
    <citation type="submission" date="2020-08" db="EMBL/GenBank/DDBJ databases">
        <title>Genomic Encyclopedia of Type Strains, Phase IV (KMG-IV): sequencing the most valuable type-strain genomes for metagenomic binning, comparative biology and taxonomic classification.</title>
        <authorList>
            <person name="Goeker M."/>
        </authorList>
    </citation>
    <scope>NUCLEOTIDE SEQUENCE [LARGE SCALE GENOMIC DNA]</scope>
    <source>
        <strain evidence="4 5">DSM 103462</strain>
    </source>
</reference>
<proteinExistence type="predicted"/>
<dbReference type="Pfam" id="PF00072">
    <property type="entry name" value="Response_reg"/>
    <property type="match status" value="1"/>
</dbReference>
<feature type="modified residue" description="4-aspartylphosphate" evidence="2">
    <location>
        <position position="183"/>
    </location>
</feature>
<comment type="caution">
    <text evidence="4">The sequence shown here is derived from an EMBL/GenBank/DDBJ whole genome shotgun (WGS) entry which is preliminary data.</text>
</comment>
<keyword evidence="5" id="KW-1185">Reference proteome</keyword>
<dbReference type="Proteomes" id="UP000518887">
    <property type="component" value="Unassembled WGS sequence"/>
</dbReference>
<dbReference type="SMART" id="SM00448">
    <property type="entry name" value="REC"/>
    <property type="match status" value="1"/>
</dbReference>
<dbReference type="GO" id="GO:0000160">
    <property type="term" value="P:phosphorelay signal transduction system"/>
    <property type="evidence" value="ECO:0007669"/>
    <property type="project" value="InterPro"/>
</dbReference>
<protein>
    <submittedName>
        <fullName evidence="4">CheY-like chemotaxis protein</fullName>
    </submittedName>
</protein>
<evidence type="ECO:0000256" key="2">
    <source>
        <dbReference type="PROSITE-ProRule" id="PRU00169"/>
    </source>
</evidence>
<accession>A0A7W8G6T1</accession>
<keyword evidence="1 2" id="KW-0597">Phosphoprotein</keyword>
<evidence type="ECO:0000259" key="3">
    <source>
        <dbReference type="PROSITE" id="PS50110"/>
    </source>
</evidence>